<keyword evidence="3" id="KW-1185">Reference proteome</keyword>
<dbReference type="EMBL" id="JAULUE010002054">
    <property type="protein sequence ID" value="KAK5894098.1"/>
    <property type="molecule type" value="Genomic_DNA"/>
</dbReference>
<evidence type="ECO:0000313" key="2">
    <source>
        <dbReference type="EMBL" id="KAK5894098.1"/>
    </source>
</evidence>
<feature type="compositionally biased region" description="Basic residues" evidence="1">
    <location>
        <begin position="66"/>
        <end position="76"/>
    </location>
</feature>
<dbReference type="Proteomes" id="UP001335648">
    <property type="component" value="Unassembled WGS sequence"/>
</dbReference>
<feature type="region of interest" description="Disordered" evidence="1">
    <location>
        <begin position="55"/>
        <end position="76"/>
    </location>
</feature>
<name>A0AAN8GX21_9TELE</name>
<gene>
    <name evidence="2" type="ORF">CesoFtcFv8_010821</name>
</gene>
<organism evidence="2 3">
    <name type="scientific">Champsocephalus esox</name>
    <name type="common">pike icefish</name>
    <dbReference type="NCBI Taxonomy" id="159716"/>
    <lineage>
        <taxon>Eukaryota</taxon>
        <taxon>Metazoa</taxon>
        <taxon>Chordata</taxon>
        <taxon>Craniata</taxon>
        <taxon>Vertebrata</taxon>
        <taxon>Euteleostomi</taxon>
        <taxon>Actinopterygii</taxon>
        <taxon>Neopterygii</taxon>
        <taxon>Teleostei</taxon>
        <taxon>Neoteleostei</taxon>
        <taxon>Acanthomorphata</taxon>
        <taxon>Eupercaria</taxon>
        <taxon>Perciformes</taxon>
        <taxon>Notothenioidei</taxon>
        <taxon>Channichthyidae</taxon>
        <taxon>Champsocephalus</taxon>
    </lineage>
</organism>
<comment type="caution">
    <text evidence="2">The sequence shown here is derived from an EMBL/GenBank/DDBJ whole genome shotgun (WGS) entry which is preliminary data.</text>
</comment>
<accession>A0AAN8GX21</accession>
<reference evidence="2 3" key="1">
    <citation type="journal article" date="2023" name="Mol. Biol. Evol.">
        <title>Genomics of Secondarily Temperate Adaptation in the Only Non-Antarctic Icefish.</title>
        <authorList>
            <person name="Rivera-Colon A.G."/>
            <person name="Rayamajhi N."/>
            <person name="Minhas B.F."/>
            <person name="Madrigal G."/>
            <person name="Bilyk K.T."/>
            <person name="Yoon V."/>
            <person name="Hune M."/>
            <person name="Gregory S."/>
            <person name="Cheng C.H.C."/>
            <person name="Catchen J.M."/>
        </authorList>
    </citation>
    <scope>NUCLEOTIDE SEQUENCE [LARGE SCALE GENOMIC DNA]</scope>
    <source>
        <strain evidence="2">JC2023a</strain>
    </source>
</reference>
<dbReference type="AlphaFoldDB" id="A0AAN8GX21"/>
<evidence type="ECO:0000256" key="1">
    <source>
        <dbReference type="SAM" id="MobiDB-lite"/>
    </source>
</evidence>
<proteinExistence type="predicted"/>
<evidence type="ECO:0000313" key="3">
    <source>
        <dbReference type="Proteomes" id="UP001335648"/>
    </source>
</evidence>
<sequence>MRLNPFTSNLNLRARYTPSRSMPQTLRFPTLHTDTPPPVIHIWPPLKHSSFLHQCKEKSHQQIPLHSRRRASSNQN</sequence>
<protein>
    <submittedName>
        <fullName evidence="2">Uncharacterized protein</fullName>
    </submittedName>
</protein>